<sequence length="87" mass="10828">MDEKTIRNIFQDYCEREEERLKFEMPKWLGIDEIHIIKKPRCVLTNIEHQTVIDMLDNRNKSTLLRYFTKREDRERIEFVAMDMWHP</sequence>
<dbReference type="AlphaFoldDB" id="A0A2A5T7R1"/>
<dbReference type="Proteomes" id="UP000219020">
    <property type="component" value="Unassembled WGS sequence"/>
</dbReference>
<dbReference type="InterPro" id="IPR002560">
    <property type="entry name" value="Transposase_DDE"/>
</dbReference>
<dbReference type="EMBL" id="NBYY01000003">
    <property type="protein sequence ID" value="PCS24166.1"/>
    <property type="molecule type" value="Genomic_DNA"/>
</dbReference>
<gene>
    <name evidence="2" type="ORF">BTN49_0160</name>
</gene>
<accession>A0A2A5T7R1</accession>
<evidence type="ECO:0000313" key="2">
    <source>
        <dbReference type="EMBL" id="PCS24166.1"/>
    </source>
</evidence>
<dbReference type="RefSeq" id="WP_199399254.1">
    <property type="nucleotide sequence ID" value="NZ_CAWNJE010000012.1"/>
</dbReference>
<keyword evidence="3" id="KW-1185">Reference proteome</keyword>
<name>A0A2A5T7R1_9GAMM</name>
<organism evidence="2 3">
    <name type="scientific">Candidatus Enterovibrio escicola</name>
    <dbReference type="NCBI Taxonomy" id="1927127"/>
    <lineage>
        <taxon>Bacteria</taxon>
        <taxon>Pseudomonadati</taxon>
        <taxon>Pseudomonadota</taxon>
        <taxon>Gammaproteobacteria</taxon>
        <taxon>Vibrionales</taxon>
        <taxon>Vibrionaceae</taxon>
        <taxon>Enterovibrio</taxon>
    </lineage>
</organism>
<feature type="domain" description="Transposase IS204/IS1001/IS1096/IS1165 DDE" evidence="1">
    <location>
        <begin position="29"/>
        <end position="87"/>
    </location>
</feature>
<proteinExistence type="predicted"/>
<dbReference type="GeneID" id="78828653"/>
<evidence type="ECO:0000259" key="1">
    <source>
        <dbReference type="Pfam" id="PF01610"/>
    </source>
</evidence>
<reference evidence="3" key="1">
    <citation type="submission" date="2017-04" db="EMBL/GenBank/DDBJ databases">
        <title>Genome evolution of the luminous symbionts of deep sea anglerfish.</title>
        <authorList>
            <person name="Hendry T.A."/>
        </authorList>
    </citation>
    <scope>NUCLEOTIDE SEQUENCE [LARGE SCALE GENOMIC DNA]</scope>
</reference>
<protein>
    <submittedName>
        <fullName evidence="2">Mobile element protein</fullName>
    </submittedName>
</protein>
<comment type="caution">
    <text evidence="2">The sequence shown here is derived from an EMBL/GenBank/DDBJ whole genome shotgun (WGS) entry which is preliminary data.</text>
</comment>
<evidence type="ECO:0000313" key="3">
    <source>
        <dbReference type="Proteomes" id="UP000219020"/>
    </source>
</evidence>
<dbReference type="Pfam" id="PF01610">
    <property type="entry name" value="DDE_Tnp_ISL3"/>
    <property type="match status" value="1"/>
</dbReference>